<dbReference type="OrthoDB" id="5484889at2"/>
<proteinExistence type="predicted"/>
<sequence length="625" mass="66127">MWAVPFWHRRDMRVQSHPLCPGASCGRSSRTLARHAAYLRGPTVLALLGALLLTASAARAQAQASQAIDVQQYKPGPGAYDVLGLHGARVGKHLEWNVGLSVNYGENPLNLLDPRRDEFVYRIVDSQLTLDLMGAVALFDRLELGVTLPVSTTTSQPATAISPTLADGAAGTGVGDLRLVPKVRLLSTEGGLHLALVAPVTLPTGGGSDFLGTKGLTFQPRLVAEWAGDSLRLLANVGVNLRGEQQLRNLRVGNEFSYAVGAEVPLTQALSVAATLSGALGLKETNAEERPLEALGAVKYRFTEELAAHLGAGPGLTRGYGTPGFRVLGGLAWTASPPAATPSRQCALGPEDFDGFQDDDDCLDPDDDSDGILDGPDVCPGEPETFNGYQDEDGCPDAQDPNAPSTTEPSAATPGAPLTLAPAPVDSDGDGLIDTEDRCPSEPEDMDGFEDTDGCPDADNDRDGVPDAVDACPLEAEAINGVKDEDGCPDKGKASVRLEGSRIVILEKVYFATGKDVILPKSFSLLAQVSSVLKANPQLERLRVEGHTDDQGSDTSNLDLSQRRANNVREFLLKAGIAPERLEAMGYGETKPVDSNATTRGRENNRRVEFNIVKTAEPSAQEATP</sequence>
<dbReference type="Gene3D" id="4.10.1080.10">
    <property type="entry name" value="TSP type-3 repeat"/>
    <property type="match status" value="1"/>
</dbReference>
<evidence type="ECO:0000256" key="4">
    <source>
        <dbReference type="PROSITE-ProRule" id="PRU00473"/>
    </source>
</evidence>
<feature type="compositionally biased region" description="Low complexity" evidence="5">
    <location>
        <begin position="409"/>
        <end position="424"/>
    </location>
</feature>
<dbReference type="InterPro" id="IPR050330">
    <property type="entry name" value="Bact_OuterMem_StrucFunc"/>
</dbReference>
<dbReference type="EMBL" id="VIFM01000154">
    <property type="protein sequence ID" value="TQF12115.1"/>
    <property type="molecule type" value="Genomic_DNA"/>
</dbReference>
<feature type="compositionally biased region" description="Acidic residues" evidence="5">
    <location>
        <begin position="351"/>
        <end position="371"/>
    </location>
</feature>
<dbReference type="AlphaFoldDB" id="A0A540WSV6"/>
<evidence type="ECO:0000259" key="6">
    <source>
        <dbReference type="PROSITE" id="PS51123"/>
    </source>
</evidence>
<evidence type="ECO:0000256" key="3">
    <source>
        <dbReference type="ARBA" id="ARBA00023237"/>
    </source>
</evidence>
<keyword evidence="3" id="KW-0998">Cell outer membrane</keyword>
<dbReference type="SUPFAM" id="SSF103647">
    <property type="entry name" value="TSP type-3 repeat"/>
    <property type="match status" value="1"/>
</dbReference>
<comment type="subcellular location">
    <subcellularLocation>
        <location evidence="1">Cell outer membrane</location>
    </subcellularLocation>
</comment>
<evidence type="ECO:0000256" key="5">
    <source>
        <dbReference type="SAM" id="MobiDB-lite"/>
    </source>
</evidence>
<feature type="region of interest" description="Disordered" evidence="5">
    <location>
        <begin position="589"/>
        <end position="625"/>
    </location>
</feature>
<keyword evidence="2 4" id="KW-0472">Membrane</keyword>
<feature type="region of interest" description="Disordered" evidence="5">
    <location>
        <begin position="338"/>
        <end position="449"/>
    </location>
</feature>
<accession>A0A540WSV6</accession>
<evidence type="ECO:0000313" key="7">
    <source>
        <dbReference type="EMBL" id="TQF12115.1"/>
    </source>
</evidence>
<organism evidence="7 8">
    <name type="scientific">Myxococcus llanfairpwllgwyngyllgogerychwyrndrobwllllantysiliogogogochensis</name>
    <dbReference type="NCBI Taxonomy" id="2590453"/>
    <lineage>
        <taxon>Bacteria</taxon>
        <taxon>Pseudomonadati</taxon>
        <taxon>Myxococcota</taxon>
        <taxon>Myxococcia</taxon>
        <taxon>Myxococcales</taxon>
        <taxon>Cystobacterineae</taxon>
        <taxon>Myxococcaceae</taxon>
        <taxon>Myxococcus</taxon>
    </lineage>
</organism>
<evidence type="ECO:0000313" key="8">
    <source>
        <dbReference type="Proteomes" id="UP000315369"/>
    </source>
</evidence>
<dbReference type="InterPro" id="IPR036737">
    <property type="entry name" value="OmpA-like_sf"/>
</dbReference>
<dbReference type="Gene3D" id="3.30.1330.60">
    <property type="entry name" value="OmpA-like domain"/>
    <property type="match status" value="1"/>
</dbReference>
<protein>
    <submittedName>
        <fullName evidence="7">OmpA family protein</fullName>
    </submittedName>
</protein>
<dbReference type="GO" id="GO:0009279">
    <property type="term" value="C:cell outer membrane"/>
    <property type="evidence" value="ECO:0007669"/>
    <property type="project" value="UniProtKB-SubCell"/>
</dbReference>
<dbReference type="SUPFAM" id="SSF103088">
    <property type="entry name" value="OmpA-like"/>
    <property type="match status" value="1"/>
</dbReference>
<dbReference type="Pfam" id="PF00691">
    <property type="entry name" value="OmpA"/>
    <property type="match status" value="1"/>
</dbReference>
<feature type="domain" description="OmpA-like" evidence="6">
    <location>
        <begin position="499"/>
        <end position="616"/>
    </location>
</feature>
<dbReference type="Proteomes" id="UP000315369">
    <property type="component" value="Unassembled WGS sequence"/>
</dbReference>
<evidence type="ECO:0000256" key="1">
    <source>
        <dbReference type="ARBA" id="ARBA00004442"/>
    </source>
</evidence>
<reference evidence="7 8" key="1">
    <citation type="submission" date="2019-06" db="EMBL/GenBank/DDBJ databases">
        <authorList>
            <person name="Livingstone P."/>
            <person name="Whitworth D."/>
        </authorList>
    </citation>
    <scope>NUCLEOTIDE SEQUENCE [LARGE SCALE GENOMIC DNA]</scope>
    <source>
        <strain evidence="7 8">AM401</strain>
    </source>
</reference>
<dbReference type="GO" id="GO:0005509">
    <property type="term" value="F:calcium ion binding"/>
    <property type="evidence" value="ECO:0007669"/>
    <property type="project" value="InterPro"/>
</dbReference>
<keyword evidence="8" id="KW-1185">Reference proteome</keyword>
<dbReference type="Pfam" id="PF13557">
    <property type="entry name" value="Phenol_MetA_deg"/>
    <property type="match status" value="1"/>
</dbReference>
<feature type="compositionally biased region" description="Basic and acidic residues" evidence="5">
    <location>
        <begin position="600"/>
        <end position="609"/>
    </location>
</feature>
<dbReference type="InterPro" id="IPR028974">
    <property type="entry name" value="TSP_type-3_rpt"/>
</dbReference>
<dbReference type="InterPro" id="IPR006664">
    <property type="entry name" value="OMP_bac"/>
</dbReference>
<dbReference type="InterPro" id="IPR025737">
    <property type="entry name" value="FApF"/>
</dbReference>
<dbReference type="PANTHER" id="PTHR30329:SF21">
    <property type="entry name" value="LIPOPROTEIN YIAD-RELATED"/>
    <property type="match status" value="1"/>
</dbReference>
<dbReference type="PROSITE" id="PS51123">
    <property type="entry name" value="OMPA_2"/>
    <property type="match status" value="1"/>
</dbReference>
<dbReference type="PANTHER" id="PTHR30329">
    <property type="entry name" value="STATOR ELEMENT OF FLAGELLAR MOTOR COMPLEX"/>
    <property type="match status" value="1"/>
</dbReference>
<dbReference type="InterPro" id="IPR006665">
    <property type="entry name" value="OmpA-like"/>
</dbReference>
<evidence type="ECO:0000256" key="2">
    <source>
        <dbReference type="ARBA" id="ARBA00023136"/>
    </source>
</evidence>
<comment type="caution">
    <text evidence="7">The sequence shown here is derived from an EMBL/GenBank/DDBJ whole genome shotgun (WGS) entry which is preliminary data.</text>
</comment>
<dbReference type="PRINTS" id="PR01021">
    <property type="entry name" value="OMPADOMAIN"/>
</dbReference>
<name>A0A540WSV6_9BACT</name>
<dbReference type="CDD" id="cd07185">
    <property type="entry name" value="OmpA_C-like"/>
    <property type="match status" value="1"/>
</dbReference>
<gene>
    <name evidence="7" type="ORF">FJV41_30725</name>
</gene>